<dbReference type="PROSITE" id="PS51257">
    <property type="entry name" value="PROKAR_LIPOPROTEIN"/>
    <property type="match status" value="1"/>
</dbReference>
<keyword evidence="1" id="KW-0812">Transmembrane</keyword>
<sequence length="169" mass="19288">MKTKHVYFTIFTHTLIIMTIVFSSCKEQQTVKTPEKQKEAVDNLKEVGVSMKMYFNDQTTSDVLLPKEATDISKLDRKNLDMYLNQKVSFSGTIERWKLGNAISNSTSTIWIEGEINFEDIKVTGTLIKKYDLPVFIMEKDMKAVPAGIPVEPGTDLKEASKRYIIIIE</sequence>
<dbReference type="RefSeq" id="WP_007280934.1">
    <property type="nucleotide sequence ID" value="NZ_ABCK01000033.1"/>
</dbReference>
<keyword evidence="3" id="KW-1185">Reference proteome</keyword>
<organism evidence="2 3">
    <name type="scientific">Lentisphaera araneosa HTCC2155</name>
    <dbReference type="NCBI Taxonomy" id="313628"/>
    <lineage>
        <taxon>Bacteria</taxon>
        <taxon>Pseudomonadati</taxon>
        <taxon>Lentisphaerota</taxon>
        <taxon>Lentisphaeria</taxon>
        <taxon>Lentisphaerales</taxon>
        <taxon>Lentisphaeraceae</taxon>
        <taxon>Lentisphaera</taxon>
    </lineage>
</organism>
<comment type="caution">
    <text evidence="2">The sequence shown here is derived from an EMBL/GenBank/DDBJ whole genome shotgun (WGS) entry which is preliminary data.</text>
</comment>
<evidence type="ECO:0000313" key="2">
    <source>
        <dbReference type="EMBL" id="EDM25268.1"/>
    </source>
</evidence>
<evidence type="ECO:0000313" key="3">
    <source>
        <dbReference type="Proteomes" id="UP000004947"/>
    </source>
</evidence>
<accession>A6DSX8</accession>
<dbReference type="Proteomes" id="UP000004947">
    <property type="component" value="Unassembled WGS sequence"/>
</dbReference>
<protein>
    <submittedName>
        <fullName evidence="2">Uncharacterized protein</fullName>
    </submittedName>
</protein>
<keyword evidence="1" id="KW-0472">Membrane</keyword>
<name>A6DSX8_9BACT</name>
<proteinExistence type="predicted"/>
<evidence type="ECO:0000256" key="1">
    <source>
        <dbReference type="SAM" id="Phobius"/>
    </source>
</evidence>
<dbReference type="EMBL" id="ABCK01000033">
    <property type="protein sequence ID" value="EDM25268.1"/>
    <property type="molecule type" value="Genomic_DNA"/>
</dbReference>
<feature type="transmembrane region" description="Helical" evidence="1">
    <location>
        <begin position="6"/>
        <end position="25"/>
    </location>
</feature>
<dbReference type="AlphaFoldDB" id="A6DSX8"/>
<keyword evidence="1" id="KW-1133">Transmembrane helix</keyword>
<dbReference type="STRING" id="313628.LNTAR_24853"/>
<reference evidence="2 3" key="1">
    <citation type="journal article" date="2010" name="J. Bacteriol.">
        <title>Genome sequence of Lentisphaera araneosa HTCC2155T, the type species of the order Lentisphaerales in the phylum Lentisphaerae.</title>
        <authorList>
            <person name="Thrash J.C."/>
            <person name="Cho J.C."/>
            <person name="Vergin K.L."/>
            <person name="Morris R.M."/>
            <person name="Giovannoni S.J."/>
        </authorList>
    </citation>
    <scope>NUCLEOTIDE SEQUENCE [LARGE SCALE GENOMIC DNA]</scope>
    <source>
        <strain evidence="2 3">HTCC2155</strain>
    </source>
</reference>
<dbReference type="OrthoDB" id="1261838at2"/>
<gene>
    <name evidence="2" type="ORF">LNTAR_24853</name>
</gene>